<sequence length="601" mass="66487">MSSHYFRGWRSGLARSTAAAAVVTVINIVFLGVAVPVLDRPTSDGTSDGSEGTLFAGDCKTAKQLSIWLHLAINILATVLLAAGNYTQQVLTAPTRQEIDLAHSQKQWLDIGVSSLHNLRKISWKRVLAWSILALTSVPIHLLYNSVVSFETSVNHYSVYPAKWKDLVDPNYKFADKRYKVLKTSLDEFERIGNRDCIVMYGRELISDRSDVILILDPSTPDSVSHYTDLIGGDPMAYESTPYDWICANGRFRSATCDVSTIASDPDNWRVRASDISNANNETLLRVEYCLSKRTQEHYVIASFLENPDPATKGRCLLSKASRRPLSWETGPRPWSPKKHHRAASVSRRRYGITIGLCLAALVVASIFLGMGIQHISYLKRPSLVDLWNRGFGKVSVDSLITFTDDGTYSVPAINMILISNLPQLILSLLYTAVNGMWTAMLVGDEWNSYGIRRKGLRTTYPVGHQRKTYWLSLPLAYGIPLIVGSTALHWLISQSIFFVRLAVYKDDKHVLGYQAVGEDGDVSTCGYSPIAIVFSIILGSLITLITIGGSLKRMEPATPLVGTCSAVASHHDAEDVKQATDEEQSARAISVEQGTNDRTL</sequence>
<gene>
    <name evidence="1" type="ORF">NCS57_01446600</name>
</gene>
<dbReference type="EMBL" id="CM046515">
    <property type="protein sequence ID" value="KAI8649105.1"/>
    <property type="molecule type" value="Genomic_DNA"/>
</dbReference>
<name>A0ACC0QBC7_9HYPO</name>
<keyword evidence="2" id="KW-1185">Reference proteome</keyword>
<evidence type="ECO:0000313" key="2">
    <source>
        <dbReference type="Proteomes" id="UP001065298"/>
    </source>
</evidence>
<reference evidence="1" key="1">
    <citation type="submission" date="2022-06" db="EMBL/GenBank/DDBJ databases">
        <title>Fusarium solani species complex genomes reveal bases of compartmentalisation and animal pathogenesis.</title>
        <authorList>
            <person name="Tsai I.J."/>
        </authorList>
    </citation>
    <scope>NUCLEOTIDE SEQUENCE</scope>
    <source>
        <strain evidence="1">Fu6.1</strain>
    </source>
</reference>
<dbReference type="Proteomes" id="UP001065298">
    <property type="component" value="Chromosome 13"/>
</dbReference>
<evidence type="ECO:0000313" key="1">
    <source>
        <dbReference type="EMBL" id="KAI8649105.1"/>
    </source>
</evidence>
<comment type="caution">
    <text evidence="1">The sequence shown here is derived from an EMBL/GenBank/DDBJ whole genome shotgun (WGS) entry which is preliminary data.</text>
</comment>
<organism evidence="1 2">
    <name type="scientific">Fusarium keratoplasticum</name>
    <dbReference type="NCBI Taxonomy" id="1328300"/>
    <lineage>
        <taxon>Eukaryota</taxon>
        <taxon>Fungi</taxon>
        <taxon>Dikarya</taxon>
        <taxon>Ascomycota</taxon>
        <taxon>Pezizomycotina</taxon>
        <taxon>Sordariomycetes</taxon>
        <taxon>Hypocreomycetidae</taxon>
        <taxon>Hypocreales</taxon>
        <taxon>Nectriaceae</taxon>
        <taxon>Fusarium</taxon>
        <taxon>Fusarium solani species complex</taxon>
    </lineage>
</organism>
<protein>
    <submittedName>
        <fullName evidence="1">Uncharacterized protein</fullName>
    </submittedName>
</protein>
<accession>A0ACC0QBC7</accession>
<proteinExistence type="predicted"/>